<keyword evidence="3" id="KW-0813">Transport</keyword>
<dbReference type="InterPro" id="IPR052017">
    <property type="entry name" value="TSUP"/>
</dbReference>
<dbReference type="GO" id="GO:0005886">
    <property type="term" value="C:plasma membrane"/>
    <property type="evidence" value="ECO:0007669"/>
    <property type="project" value="UniProtKB-SubCell"/>
</dbReference>
<evidence type="ECO:0000256" key="5">
    <source>
        <dbReference type="ARBA" id="ARBA00022692"/>
    </source>
</evidence>
<feature type="transmembrane region" description="Helical" evidence="8">
    <location>
        <begin position="38"/>
        <end position="70"/>
    </location>
</feature>
<feature type="transmembrane region" description="Helical" evidence="8">
    <location>
        <begin position="201"/>
        <end position="220"/>
    </location>
</feature>
<evidence type="ECO:0000256" key="2">
    <source>
        <dbReference type="ARBA" id="ARBA00009142"/>
    </source>
</evidence>
<protein>
    <recommendedName>
        <fullName evidence="8">Probable membrane transporter protein</fullName>
    </recommendedName>
</protein>
<dbReference type="PANTHER" id="PTHR30269">
    <property type="entry name" value="TRANSMEMBRANE PROTEIN YFCA"/>
    <property type="match status" value="1"/>
</dbReference>
<dbReference type="PANTHER" id="PTHR30269:SF37">
    <property type="entry name" value="MEMBRANE TRANSPORTER PROTEIN"/>
    <property type="match status" value="1"/>
</dbReference>
<evidence type="ECO:0000313" key="9">
    <source>
        <dbReference type="EMBL" id="HAR52759.1"/>
    </source>
</evidence>
<reference evidence="9 10" key="1">
    <citation type="journal article" date="2018" name="Nat. Biotechnol.">
        <title>A standardized bacterial taxonomy based on genome phylogeny substantially revises the tree of life.</title>
        <authorList>
            <person name="Parks D.H."/>
            <person name="Chuvochina M."/>
            <person name="Waite D.W."/>
            <person name="Rinke C."/>
            <person name="Skarshewski A."/>
            <person name="Chaumeil P.A."/>
            <person name="Hugenholtz P."/>
        </authorList>
    </citation>
    <scope>NUCLEOTIDE SEQUENCE [LARGE SCALE GENOMIC DNA]</scope>
    <source>
        <strain evidence="9">UBA9169</strain>
    </source>
</reference>
<dbReference type="Proteomes" id="UP000264719">
    <property type="component" value="Unassembled WGS sequence"/>
</dbReference>
<feature type="transmembrane region" description="Helical" evidence="8">
    <location>
        <begin position="107"/>
        <end position="126"/>
    </location>
</feature>
<evidence type="ECO:0000313" key="10">
    <source>
        <dbReference type="Proteomes" id="UP000264719"/>
    </source>
</evidence>
<keyword evidence="7 8" id="KW-0472">Membrane</keyword>
<keyword evidence="4 8" id="KW-1003">Cell membrane</keyword>
<feature type="transmembrane region" description="Helical" evidence="8">
    <location>
        <begin position="138"/>
        <end position="163"/>
    </location>
</feature>
<comment type="similarity">
    <text evidence="2 8">Belongs to the 4-toluene sulfonate uptake permease (TSUP) (TC 2.A.102) family.</text>
</comment>
<gene>
    <name evidence="9" type="ORF">DCS45_12920</name>
</gene>
<dbReference type="Pfam" id="PF01925">
    <property type="entry name" value="TauE"/>
    <property type="match status" value="1"/>
</dbReference>
<accession>A0A348WDZ7</accession>
<dbReference type="AlphaFoldDB" id="A0A348WDZ7"/>
<evidence type="ECO:0000256" key="4">
    <source>
        <dbReference type="ARBA" id="ARBA00022475"/>
    </source>
</evidence>
<comment type="caution">
    <text evidence="9">The sequence shown here is derived from an EMBL/GenBank/DDBJ whole genome shotgun (WGS) entry which is preliminary data.</text>
</comment>
<feature type="transmembrane region" description="Helical" evidence="8">
    <location>
        <begin position="175"/>
        <end position="194"/>
    </location>
</feature>
<evidence type="ECO:0000256" key="7">
    <source>
        <dbReference type="ARBA" id="ARBA00023136"/>
    </source>
</evidence>
<dbReference type="InterPro" id="IPR002781">
    <property type="entry name" value="TM_pro_TauE-like"/>
</dbReference>
<evidence type="ECO:0000256" key="3">
    <source>
        <dbReference type="ARBA" id="ARBA00022448"/>
    </source>
</evidence>
<sequence>MSMPEALLAVFGLPGIAWLALAMAVAGLVRGFAGFGTALIFVPVAGMFLAPAQVVGTIVITGVFSTAALLPRAWRQGDRAEVGWLVLAALPTVPVGLWLITQLDADVVRWTVAVIAGGTLALLISGWRFTGTVGRGGLLVIGALAGLMGGLTGLTGPMVILFYLSGQAVAQSVRANTILFLAALDVVIVVNLLISGTVEMNIVWLAVVLAVPYFITTMIGQALFDPKLEKTYRALALTVIGLAVLSGLPIWSMI</sequence>
<feature type="transmembrane region" description="Helical" evidence="8">
    <location>
        <begin position="232"/>
        <end position="251"/>
    </location>
</feature>
<organism evidence="9 10">
    <name type="scientific">Roseovarius nubinhibens</name>
    <dbReference type="NCBI Taxonomy" id="314263"/>
    <lineage>
        <taxon>Bacteria</taxon>
        <taxon>Pseudomonadati</taxon>
        <taxon>Pseudomonadota</taxon>
        <taxon>Alphaproteobacteria</taxon>
        <taxon>Rhodobacterales</taxon>
        <taxon>Roseobacteraceae</taxon>
        <taxon>Roseovarius</taxon>
    </lineage>
</organism>
<dbReference type="EMBL" id="DMVW01000124">
    <property type="protein sequence ID" value="HAR52759.1"/>
    <property type="molecule type" value="Genomic_DNA"/>
</dbReference>
<evidence type="ECO:0000256" key="6">
    <source>
        <dbReference type="ARBA" id="ARBA00022989"/>
    </source>
</evidence>
<feature type="transmembrane region" description="Helical" evidence="8">
    <location>
        <begin position="82"/>
        <end position="101"/>
    </location>
</feature>
<comment type="subcellular location">
    <subcellularLocation>
        <location evidence="1 8">Cell membrane</location>
        <topology evidence="1 8">Multi-pass membrane protein</topology>
    </subcellularLocation>
</comment>
<keyword evidence="5 8" id="KW-0812">Transmembrane</keyword>
<keyword evidence="6 8" id="KW-1133">Transmembrane helix</keyword>
<evidence type="ECO:0000256" key="8">
    <source>
        <dbReference type="RuleBase" id="RU363041"/>
    </source>
</evidence>
<proteinExistence type="inferred from homology"/>
<evidence type="ECO:0000256" key="1">
    <source>
        <dbReference type="ARBA" id="ARBA00004651"/>
    </source>
</evidence>
<name>A0A348WDZ7_9RHOB</name>